<keyword evidence="2" id="KW-1185">Reference proteome</keyword>
<name>A0A4R5VWD2_9BURK</name>
<evidence type="ECO:0000313" key="2">
    <source>
        <dbReference type="Proteomes" id="UP000294829"/>
    </source>
</evidence>
<proteinExistence type="predicted"/>
<gene>
    <name evidence="1" type="ORF">E2I14_15295</name>
</gene>
<dbReference type="RefSeq" id="WP_133330084.1">
    <property type="nucleotide sequence ID" value="NZ_SMYL01000009.1"/>
</dbReference>
<accession>A0A4R5VWD2</accession>
<dbReference type="Proteomes" id="UP000294829">
    <property type="component" value="Unassembled WGS sequence"/>
</dbReference>
<dbReference type="AlphaFoldDB" id="A0A4R5VWD2"/>
<dbReference type="EMBL" id="SMYL01000009">
    <property type="protein sequence ID" value="TDK63564.1"/>
    <property type="molecule type" value="Genomic_DNA"/>
</dbReference>
<sequence>MAIAFSNVTSLANASYSPTAVTGSFTSITGQYYLVSCAGGGITGITSTNGITFTSITASGTTLHLYGGYCTSGASGTITLTGGGVGDYSVDTISGMATSGCIAQSNKAAAESTTLSALASGSATFLCGTNALNAITIKSGWTQLVNIGSTSLLMTGYKVAGDNAPNFTGTASGPAIIAVEVKGPPPVAYGTAASVNSVMQLGCGV</sequence>
<protein>
    <submittedName>
        <fullName evidence="1">Uncharacterized protein</fullName>
    </submittedName>
</protein>
<reference evidence="1 2" key="1">
    <citation type="submission" date="2019-03" db="EMBL/GenBank/DDBJ databases">
        <title>Sapientia aquatica gen. nov., sp. nov., isolated from a crater lake.</title>
        <authorList>
            <person name="Felfoldi T."/>
            <person name="Szabo A."/>
            <person name="Toth E."/>
            <person name="Schumann P."/>
            <person name="Keki Z."/>
            <person name="Marialigeti K."/>
            <person name="Mathe I."/>
        </authorList>
    </citation>
    <scope>NUCLEOTIDE SEQUENCE [LARGE SCALE GENOMIC DNA]</scope>
    <source>
        <strain evidence="1 2">SA-152</strain>
    </source>
</reference>
<evidence type="ECO:0000313" key="1">
    <source>
        <dbReference type="EMBL" id="TDK63564.1"/>
    </source>
</evidence>
<organism evidence="1 2">
    <name type="scientific">Sapientia aquatica</name>
    <dbReference type="NCBI Taxonomy" id="1549640"/>
    <lineage>
        <taxon>Bacteria</taxon>
        <taxon>Pseudomonadati</taxon>
        <taxon>Pseudomonadota</taxon>
        <taxon>Betaproteobacteria</taxon>
        <taxon>Burkholderiales</taxon>
        <taxon>Oxalobacteraceae</taxon>
        <taxon>Sapientia</taxon>
    </lineage>
</organism>
<comment type="caution">
    <text evidence="1">The sequence shown here is derived from an EMBL/GenBank/DDBJ whole genome shotgun (WGS) entry which is preliminary data.</text>
</comment>